<dbReference type="PANTHER" id="PTHR42774">
    <property type="entry name" value="PHOSPHOTRANSFERASE SYSTEM TRANSPORT PROTEIN"/>
    <property type="match status" value="1"/>
</dbReference>
<dbReference type="InterPro" id="IPR011611">
    <property type="entry name" value="PfkB_dom"/>
</dbReference>
<evidence type="ECO:0000313" key="4">
    <source>
        <dbReference type="EMBL" id="GCE00607.1"/>
    </source>
</evidence>
<sequence>MTGRRGLFVGLCVLDVIQAVERVPGVDEKVTALRQRVAAGGPATNAAATFAALGGDAVLVTGVGRHPLADGIRADLAGVGGGAGSLRLVDAEAGRTSPPSVSSVWVTASTGARAVVSTNAVGSAVTAPPDLADLVRETGVVLVDGHHMEVARCAARQARDSGRRVVLDGGSWKDGTDALLRDVDIAVCSAAFRPPGGDGDVVAYLLDRGVRFAAVSRGGLSILWGARGASGPVFRGEVAIPTGVRVVDTSGAGDVLHGALAYAVAGWPGERNGDHEPFVAALSFAAGIAGRSCEAFGTRDWMQA</sequence>
<protein>
    <submittedName>
        <fullName evidence="4">Kinase</fullName>
    </submittedName>
</protein>
<reference evidence="4 5" key="1">
    <citation type="submission" date="2018-12" db="EMBL/GenBank/DDBJ databases">
        <title>Draft genome sequence of Embleya hyalina NBRC 13850T.</title>
        <authorList>
            <person name="Komaki H."/>
            <person name="Hosoyama A."/>
            <person name="Kimura A."/>
            <person name="Ichikawa N."/>
            <person name="Tamura T."/>
        </authorList>
    </citation>
    <scope>NUCLEOTIDE SEQUENCE [LARGE SCALE GENOMIC DNA]</scope>
    <source>
        <strain evidence="4 5">NBRC 13850</strain>
    </source>
</reference>
<dbReference type="InterPro" id="IPR002173">
    <property type="entry name" value="Carboh/pur_kinase_PfkB_CS"/>
</dbReference>
<dbReference type="RefSeq" id="WP_246127224.1">
    <property type="nucleotide sequence ID" value="NZ_BIFH01000041.1"/>
</dbReference>
<dbReference type="InterPro" id="IPR029056">
    <property type="entry name" value="Ribokinase-like"/>
</dbReference>
<accession>A0A401Z196</accession>
<keyword evidence="2 4" id="KW-0418">Kinase</keyword>
<evidence type="ECO:0000256" key="2">
    <source>
        <dbReference type="ARBA" id="ARBA00022777"/>
    </source>
</evidence>
<comment type="caution">
    <text evidence="4">The sequence shown here is derived from an EMBL/GenBank/DDBJ whole genome shotgun (WGS) entry which is preliminary data.</text>
</comment>
<dbReference type="AlphaFoldDB" id="A0A401Z196"/>
<dbReference type="Pfam" id="PF00294">
    <property type="entry name" value="PfkB"/>
    <property type="match status" value="1"/>
</dbReference>
<name>A0A401Z196_9ACTN</name>
<dbReference type="SUPFAM" id="SSF53613">
    <property type="entry name" value="Ribokinase-like"/>
    <property type="match status" value="1"/>
</dbReference>
<dbReference type="PROSITE" id="PS00584">
    <property type="entry name" value="PFKB_KINASES_2"/>
    <property type="match status" value="1"/>
</dbReference>
<dbReference type="Proteomes" id="UP000286931">
    <property type="component" value="Unassembled WGS sequence"/>
</dbReference>
<keyword evidence="5" id="KW-1185">Reference proteome</keyword>
<dbReference type="InterPro" id="IPR052562">
    <property type="entry name" value="Ketohexokinase-related"/>
</dbReference>
<gene>
    <name evidence="4" type="ORF">EHYA_08333</name>
</gene>
<evidence type="ECO:0000256" key="1">
    <source>
        <dbReference type="ARBA" id="ARBA00022679"/>
    </source>
</evidence>
<organism evidence="4 5">
    <name type="scientific">Embleya hyalina</name>
    <dbReference type="NCBI Taxonomy" id="516124"/>
    <lineage>
        <taxon>Bacteria</taxon>
        <taxon>Bacillati</taxon>
        <taxon>Actinomycetota</taxon>
        <taxon>Actinomycetes</taxon>
        <taxon>Kitasatosporales</taxon>
        <taxon>Streptomycetaceae</taxon>
        <taxon>Embleya</taxon>
    </lineage>
</organism>
<dbReference type="EMBL" id="BIFH01000041">
    <property type="protein sequence ID" value="GCE00607.1"/>
    <property type="molecule type" value="Genomic_DNA"/>
</dbReference>
<evidence type="ECO:0000313" key="5">
    <source>
        <dbReference type="Proteomes" id="UP000286931"/>
    </source>
</evidence>
<dbReference type="Gene3D" id="3.40.1190.20">
    <property type="match status" value="1"/>
</dbReference>
<dbReference type="PANTHER" id="PTHR42774:SF3">
    <property type="entry name" value="KETOHEXOKINASE"/>
    <property type="match status" value="1"/>
</dbReference>
<evidence type="ECO:0000259" key="3">
    <source>
        <dbReference type="Pfam" id="PF00294"/>
    </source>
</evidence>
<keyword evidence="1" id="KW-0808">Transferase</keyword>
<dbReference type="GO" id="GO:0016301">
    <property type="term" value="F:kinase activity"/>
    <property type="evidence" value="ECO:0007669"/>
    <property type="project" value="UniProtKB-KW"/>
</dbReference>
<feature type="domain" description="Carbohydrate kinase PfkB" evidence="3">
    <location>
        <begin position="8"/>
        <end position="300"/>
    </location>
</feature>
<proteinExistence type="predicted"/>